<organism evidence="4">
    <name type="scientific">Haemonchus placei</name>
    <name type="common">Barber's pole worm</name>
    <dbReference type="NCBI Taxonomy" id="6290"/>
    <lineage>
        <taxon>Eukaryota</taxon>
        <taxon>Metazoa</taxon>
        <taxon>Ecdysozoa</taxon>
        <taxon>Nematoda</taxon>
        <taxon>Chromadorea</taxon>
        <taxon>Rhabditida</taxon>
        <taxon>Rhabditina</taxon>
        <taxon>Rhabditomorpha</taxon>
        <taxon>Strongyloidea</taxon>
        <taxon>Trichostrongylidae</taxon>
        <taxon>Haemonchus</taxon>
    </lineage>
</organism>
<dbReference type="InterPro" id="IPR011009">
    <property type="entry name" value="Kinase-like_dom_sf"/>
</dbReference>
<dbReference type="EMBL" id="UZAF01019397">
    <property type="protein sequence ID" value="VDO59710.1"/>
    <property type="molecule type" value="Genomic_DNA"/>
</dbReference>
<dbReference type="OMA" id="ANILWAN"/>
<sequence length="346" mass="40374">MAAPQYQRVQFFDKIHKIPTQLALQKLSEKVIEHKNMKNGHNAEVTVYDHLVRLPEGKMDIFKIYYMKKFTESNPLKGYIIMEYIEDLVSVHCYEILTPVEVEQILRNKAVLEATSLNFTTEEKNEFTKTSLEEFYAEFLSKESVESIMTIFRNFERGKFKEKALRLEKIVSDLSDLSRVDSLSEECGMERVLCHGDLWSMNTLWRLKENGLSLAALIDYQAAHFGCAGTDFVRLFVTCLSGKHRRAHWEELLEVFYGYLLEELGGSKVPYTLEQLKESYRRFFPIGGFIALTLMGTLFESLFKYSDEGLRKKCLETVCEKIDFVLDDIFYFHDRNTRIQKGEQVA</sequence>
<evidence type="ECO:0000313" key="2">
    <source>
        <dbReference type="EMBL" id="VDO59710.1"/>
    </source>
</evidence>
<dbReference type="InterPro" id="IPR052961">
    <property type="entry name" value="Oxido-Kinase-like_Enzymes"/>
</dbReference>
<dbReference type="SMART" id="SM00587">
    <property type="entry name" value="CHK"/>
    <property type="match status" value="1"/>
</dbReference>
<protein>
    <submittedName>
        <fullName evidence="4">CHK domain-containing protein</fullName>
    </submittedName>
</protein>
<proteinExistence type="predicted"/>
<reference evidence="4" key="1">
    <citation type="submission" date="2016-04" db="UniProtKB">
        <authorList>
            <consortium name="WormBaseParasite"/>
        </authorList>
    </citation>
    <scope>IDENTIFICATION</scope>
</reference>
<dbReference type="PANTHER" id="PTHR23020">
    <property type="entry name" value="UNCHARACTERIZED NUCLEAR HORMONE RECEPTOR-RELATED"/>
    <property type="match status" value="1"/>
</dbReference>
<reference evidence="2 3" key="2">
    <citation type="submission" date="2018-11" db="EMBL/GenBank/DDBJ databases">
        <authorList>
            <consortium name="Pathogen Informatics"/>
        </authorList>
    </citation>
    <scope>NUCLEOTIDE SEQUENCE [LARGE SCALE GENOMIC DNA]</scope>
    <source>
        <strain evidence="2 3">MHpl1</strain>
    </source>
</reference>
<feature type="domain" description="CHK kinase-like" evidence="1">
    <location>
        <begin position="79"/>
        <end position="266"/>
    </location>
</feature>
<dbReference type="InterPro" id="IPR015897">
    <property type="entry name" value="CHK_kinase-like"/>
</dbReference>
<evidence type="ECO:0000313" key="4">
    <source>
        <dbReference type="WBParaSite" id="HPLM_0001639601-mRNA-1"/>
    </source>
</evidence>
<dbReference type="PANTHER" id="PTHR23020:SF8">
    <property type="entry name" value="CHK KINASE-LIKE DOMAIN-CONTAINING PROTEIN"/>
    <property type="match status" value="1"/>
</dbReference>
<dbReference type="OrthoDB" id="5915577at2759"/>
<dbReference type="SUPFAM" id="SSF56112">
    <property type="entry name" value="Protein kinase-like (PK-like)"/>
    <property type="match status" value="1"/>
</dbReference>
<evidence type="ECO:0000313" key="3">
    <source>
        <dbReference type="Proteomes" id="UP000268014"/>
    </source>
</evidence>
<name>A0A158QR16_HAEPC</name>
<dbReference type="InterPro" id="IPR012877">
    <property type="entry name" value="Dhs-27"/>
</dbReference>
<dbReference type="Gene3D" id="3.90.1200.10">
    <property type="match status" value="1"/>
</dbReference>
<accession>A0A158QR16</accession>
<dbReference type="AlphaFoldDB" id="A0A158QR16"/>
<gene>
    <name evidence="2" type="ORF">HPLM_LOCUS16388</name>
</gene>
<evidence type="ECO:0000259" key="1">
    <source>
        <dbReference type="SMART" id="SM00587"/>
    </source>
</evidence>
<dbReference type="Proteomes" id="UP000268014">
    <property type="component" value="Unassembled WGS sequence"/>
</dbReference>
<dbReference type="Pfam" id="PF07914">
    <property type="entry name" value="DUF1679"/>
    <property type="match status" value="1"/>
</dbReference>
<dbReference type="WBParaSite" id="HPLM_0001639601-mRNA-1">
    <property type="protein sequence ID" value="HPLM_0001639601-mRNA-1"/>
    <property type="gene ID" value="HPLM_0001639601"/>
</dbReference>
<keyword evidence="3" id="KW-1185">Reference proteome</keyword>